<dbReference type="Proteomes" id="UP000729402">
    <property type="component" value="Unassembled WGS sequence"/>
</dbReference>
<proteinExistence type="predicted"/>
<sequence length="145" mass="15408">MASMKSALSSNSMRMFTRVTCHVIRHITFLPPHAATSPSSSSSFFSLPKLFQPATARHRPRTPPPPAVAAPARLRPCCPHAAQPPPHLRPFAPAATAPPPPAPARLHPRRHRAHAPPPPHPRAAVAPAASSPAAPAPARRSPRRA</sequence>
<name>A0A8J5VG66_ZIZPA</name>
<organism evidence="2 3">
    <name type="scientific">Zizania palustris</name>
    <name type="common">Northern wild rice</name>
    <dbReference type="NCBI Taxonomy" id="103762"/>
    <lineage>
        <taxon>Eukaryota</taxon>
        <taxon>Viridiplantae</taxon>
        <taxon>Streptophyta</taxon>
        <taxon>Embryophyta</taxon>
        <taxon>Tracheophyta</taxon>
        <taxon>Spermatophyta</taxon>
        <taxon>Magnoliopsida</taxon>
        <taxon>Liliopsida</taxon>
        <taxon>Poales</taxon>
        <taxon>Poaceae</taxon>
        <taxon>BOP clade</taxon>
        <taxon>Oryzoideae</taxon>
        <taxon>Oryzeae</taxon>
        <taxon>Zizaniinae</taxon>
        <taxon>Zizania</taxon>
    </lineage>
</organism>
<accession>A0A8J5VG66</accession>
<dbReference type="AlphaFoldDB" id="A0A8J5VG66"/>
<feature type="compositionally biased region" description="Low complexity" evidence="1">
    <location>
        <begin position="122"/>
        <end position="139"/>
    </location>
</feature>
<gene>
    <name evidence="2" type="ORF">GUJ93_ZPchr0004g39539</name>
</gene>
<feature type="compositionally biased region" description="Low complexity" evidence="1">
    <location>
        <begin position="69"/>
        <end position="81"/>
    </location>
</feature>
<comment type="caution">
    <text evidence="2">The sequence shown here is derived from an EMBL/GenBank/DDBJ whole genome shotgun (WGS) entry which is preliminary data.</text>
</comment>
<evidence type="ECO:0000313" key="2">
    <source>
        <dbReference type="EMBL" id="KAG8065880.1"/>
    </source>
</evidence>
<evidence type="ECO:0000256" key="1">
    <source>
        <dbReference type="SAM" id="MobiDB-lite"/>
    </source>
</evidence>
<reference evidence="2" key="2">
    <citation type="submission" date="2021-02" db="EMBL/GenBank/DDBJ databases">
        <authorList>
            <person name="Kimball J.A."/>
            <person name="Haas M.W."/>
            <person name="Macchietto M."/>
            <person name="Kono T."/>
            <person name="Duquette J."/>
            <person name="Shao M."/>
        </authorList>
    </citation>
    <scope>NUCLEOTIDE SEQUENCE</scope>
    <source>
        <tissue evidence="2">Fresh leaf tissue</tissue>
    </source>
</reference>
<keyword evidence="3" id="KW-1185">Reference proteome</keyword>
<evidence type="ECO:0000313" key="3">
    <source>
        <dbReference type="Proteomes" id="UP000729402"/>
    </source>
</evidence>
<dbReference type="EMBL" id="JAAALK010000285">
    <property type="protein sequence ID" value="KAG8065880.1"/>
    <property type="molecule type" value="Genomic_DNA"/>
</dbReference>
<feature type="region of interest" description="Disordered" evidence="1">
    <location>
        <begin position="53"/>
        <end position="145"/>
    </location>
</feature>
<protein>
    <submittedName>
        <fullName evidence="2">Uncharacterized protein</fullName>
    </submittedName>
</protein>
<reference evidence="2" key="1">
    <citation type="journal article" date="2021" name="bioRxiv">
        <title>Whole Genome Assembly and Annotation of Northern Wild Rice, Zizania palustris L., Supports a Whole Genome Duplication in the Zizania Genus.</title>
        <authorList>
            <person name="Haas M."/>
            <person name="Kono T."/>
            <person name="Macchietto M."/>
            <person name="Millas R."/>
            <person name="McGilp L."/>
            <person name="Shao M."/>
            <person name="Duquette J."/>
            <person name="Hirsch C.N."/>
            <person name="Kimball J."/>
        </authorList>
    </citation>
    <scope>NUCLEOTIDE SEQUENCE</scope>
    <source>
        <tissue evidence="2">Fresh leaf tissue</tissue>
    </source>
</reference>